<dbReference type="OrthoDB" id="9792626at2"/>
<dbReference type="Pfam" id="PF00903">
    <property type="entry name" value="Glyoxalase"/>
    <property type="match status" value="1"/>
</dbReference>
<reference evidence="3 4" key="1">
    <citation type="submission" date="2019-02" db="EMBL/GenBank/DDBJ databases">
        <authorList>
            <person name="Sun L."/>
            <person name="Pan D."/>
            <person name="Wu X."/>
        </authorList>
    </citation>
    <scope>NUCLEOTIDE SEQUENCE [LARGE SCALE GENOMIC DNA]</scope>
    <source>
        <strain evidence="3 4">JW-1</strain>
    </source>
</reference>
<dbReference type="KEGG" id="ltr:EVS81_05830"/>
<dbReference type="PROSITE" id="PS51819">
    <property type="entry name" value="VOC"/>
    <property type="match status" value="2"/>
</dbReference>
<dbReference type="Proteomes" id="UP000289260">
    <property type="component" value="Chromosome"/>
</dbReference>
<accession>A0A4V0Z1H4</accession>
<dbReference type="CDD" id="cd16359">
    <property type="entry name" value="VOC_BsCatE_like_C"/>
    <property type="match status" value="1"/>
</dbReference>
<protein>
    <submittedName>
        <fullName evidence="3">VOC family protein</fullName>
    </submittedName>
</protein>
<dbReference type="AlphaFoldDB" id="A0A4V0Z1H4"/>
<gene>
    <name evidence="3" type="ORF">EVS81_05830</name>
</gene>
<name>A0A4V0Z1H4_9MICO</name>
<sequence>MAATSSTPRSRILVLVSVAAVVAAGIGAIVWGVVVSSRSSATNVAPSSALPDDTAMGVVELSAHDLPKVRAYYEDAVGLTVLSETQNEVVLGLDEPLLRVTSGAGGESGSTLAEAGLYHSAILYPDAASLASTLVTLASVAPDSFQGSADHAVSQAFYFLDPEGNGLELYIDRPRSEWRWSDGEVQMGSAQLDPAAFIQEHLGAESVDPDAATMGHVHLKVGDLDEARAFYADALGFAVTSQTDGALFYAAGGYHHHLATNTWQSAGAGTRTNATGLGSLTITIPDDGTVDEIADRLDAAGHDSERSDSGLSVEDPWGNLVRIAIGGAGA</sequence>
<dbReference type="SUPFAM" id="SSF54593">
    <property type="entry name" value="Glyoxalase/Bleomycin resistance protein/Dihydroxybiphenyl dioxygenase"/>
    <property type="match status" value="2"/>
</dbReference>
<dbReference type="Gene3D" id="3.10.180.10">
    <property type="entry name" value="2,3-Dihydroxybiphenyl 1,2-Dioxygenase, domain 1"/>
    <property type="match status" value="2"/>
</dbReference>
<dbReference type="EMBL" id="CP035806">
    <property type="protein sequence ID" value="QBE48419.1"/>
    <property type="molecule type" value="Genomic_DNA"/>
</dbReference>
<feature type="domain" description="VOC" evidence="2">
    <location>
        <begin position="55"/>
        <end position="172"/>
    </location>
</feature>
<evidence type="ECO:0000313" key="3">
    <source>
        <dbReference type="EMBL" id="QBE48419.1"/>
    </source>
</evidence>
<organism evidence="3 4">
    <name type="scientific">Leucobacter triazinivorans</name>
    <dbReference type="NCBI Taxonomy" id="1784719"/>
    <lineage>
        <taxon>Bacteria</taxon>
        <taxon>Bacillati</taxon>
        <taxon>Actinomycetota</taxon>
        <taxon>Actinomycetes</taxon>
        <taxon>Micrococcales</taxon>
        <taxon>Microbacteriaceae</taxon>
        <taxon>Leucobacter</taxon>
    </lineage>
</organism>
<feature type="transmembrane region" description="Helical" evidence="1">
    <location>
        <begin position="12"/>
        <end position="34"/>
    </location>
</feature>
<feature type="domain" description="VOC" evidence="2">
    <location>
        <begin position="213"/>
        <end position="330"/>
    </location>
</feature>
<evidence type="ECO:0000256" key="1">
    <source>
        <dbReference type="SAM" id="Phobius"/>
    </source>
</evidence>
<dbReference type="PANTHER" id="PTHR43279:SF1">
    <property type="entry name" value="CATECHOL-2,3-DIOXYGENASE"/>
    <property type="match status" value="1"/>
</dbReference>
<evidence type="ECO:0000313" key="4">
    <source>
        <dbReference type="Proteomes" id="UP000289260"/>
    </source>
</evidence>
<keyword evidence="1" id="KW-1133">Transmembrane helix</keyword>
<keyword evidence="1" id="KW-0812">Transmembrane</keyword>
<evidence type="ECO:0000259" key="2">
    <source>
        <dbReference type="PROSITE" id="PS51819"/>
    </source>
</evidence>
<dbReference type="RefSeq" id="WP_130109557.1">
    <property type="nucleotide sequence ID" value="NZ_CP035806.1"/>
</dbReference>
<dbReference type="InterPro" id="IPR004360">
    <property type="entry name" value="Glyas_Fos-R_dOase_dom"/>
</dbReference>
<dbReference type="InterPro" id="IPR037523">
    <property type="entry name" value="VOC_core"/>
</dbReference>
<proteinExistence type="predicted"/>
<dbReference type="PANTHER" id="PTHR43279">
    <property type="entry name" value="CATECHOL-2,3-DIOXYGENASE"/>
    <property type="match status" value="1"/>
</dbReference>
<keyword evidence="4" id="KW-1185">Reference proteome</keyword>
<dbReference type="InterPro" id="IPR029068">
    <property type="entry name" value="Glyas_Bleomycin-R_OHBP_Dase"/>
</dbReference>
<keyword evidence="1" id="KW-0472">Membrane</keyword>